<sequence length="257" mass="28659">MMGRTRWKNGKAEGEKGNRKWAWNGNGNMEVEEGDMEWEILPGKCPPLRLAGRLFRKPKRHLFPFAYYRVDLSFPPTLDANVCNAVHKVYWGEKKYRSWLITGFLLLYAAPIVTLGAVYRSGFKVLMIVAVAVIFKRWRGHHGGLISAIRREGVLYYLQCAQGDEAPCIVLNLLYAVASIRLGMDPYDVFGVCFLPIFADRLMLTLREVNDPGLCASIAGIILDVKFIPADRLGESTCVGEEIDAGRTQGSGSAATL</sequence>
<feature type="transmembrane region" description="Helical" evidence="1">
    <location>
        <begin position="98"/>
        <end position="115"/>
    </location>
</feature>
<reference evidence="2 3" key="1">
    <citation type="submission" date="2020-07" db="EMBL/GenBank/DDBJ databases">
        <title>Comparative genomics of pyrophilous fungi reveals a link between fire events and developmental genes.</title>
        <authorList>
            <consortium name="DOE Joint Genome Institute"/>
            <person name="Steindorff A.S."/>
            <person name="Carver A."/>
            <person name="Calhoun S."/>
            <person name="Stillman K."/>
            <person name="Liu H."/>
            <person name="Lipzen A."/>
            <person name="Pangilinan J."/>
            <person name="Labutti K."/>
            <person name="Bruns T.D."/>
            <person name="Grigoriev I.V."/>
        </authorList>
    </citation>
    <scope>NUCLEOTIDE SEQUENCE [LARGE SCALE GENOMIC DNA]</scope>
    <source>
        <strain evidence="2 3">CBS 144469</strain>
    </source>
</reference>
<evidence type="ECO:0000313" key="3">
    <source>
        <dbReference type="Proteomes" id="UP000521943"/>
    </source>
</evidence>
<proteinExistence type="predicted"/>
<keyword evidence="1" id="KW-0472">Membrane</keyword>
<dbReference type="AlphaFoldDB" id="A0A8H6H871"/>
<name>A0A8H6H871_9AGAR</name>
<dbReference type="Proteomes" id="UP000521943">
    <property type="component" value="Unassembled WGS sequence"/>
</dbReference>
<gene>
    <name evidence="2" type="ORF">DFP72DRAFT_861646</name>
</gene>
<evidence type="ECO:0000313" key="2">
    <source>
        <dbReference type="EMBL" id="KAF6741700.1"/>
    </source>
</evidence>
<keyword evidence="1" id="KW-0812">Transmembrane</keyword>
<keyword evidence="3" id="KW-1185">Reference proteome</keyword>
<organism evidence="2 3">
    <name type="scientific">Ephemerocybe angulata</name>
    <dbReference type="NCBI Taxonomy" id="980116"/>
    <lineage>
        <taxon>Eukaryota</taxon>
        <taxon>Fungi</taxon>
        <taxon>Dikarya</taxon>
        <taxon>Basidiomycota</taxon>
        <taxon>Agaricomycotina</taxon>
        <taxon>Agaricomycetes</taxon>
        <taxon>Agaricomycetidae</taxon>
        <taxon>Agaricales</taxon>
        <taxon>Agaricineae</taxon>
        <taxon>Psathyrellaceae</taxon>
        <taxon>Ephemerocybe</taxon>
    </lineage>
</organism>
<evidence type="ECO:0000256" key="1">
    <source>
        <dbReference type="SAM" id="Phobius"/>
    </source>
</evidence>
<protein>
    <submittedName>
        <fullName evidence="2">Uncharacterized protein</fullName>
    </submittedName>
</protein>
<dbReference type="EMBL" id="JACGCI010000222">
    <property type="protein sequence ID" value="KAF6741700.1"/>
    <property type="molecule type" value="Genomic_DNA"/>
</dbReference>
<keyword evidence="1" id="KW-1133">Transmembrane helix</keyword>
<accession>A0A8H6H871</accession>
<comment type="caution">
    <text evidence="2">The sequence shown here is derived from an EMBL/GenBank/DDBJ whole genome shotgun (WGS) entry which is preliminary data.</text>
</comment>